<protein>
    <recommendedName>
        <fullName evidence="10">Amino acid transporter</fullName>
    </recommendedName>
</protein>
<dbReference type="AlphaFoldDB" id="A0A252BC69"/>
<evidence type="ECO:0000256" key="6">
    <source>
        <dbReference type="ARBA" id="ARBA00023136"/>
    </source>
</evidence>
<evidence type="ECO:0000256" key="1">
    <source>
        <dbReference type="ARBA" id="ARBA00004651"/>
    </source>
</evidence>
<reference evidence="8 9" key="1">
    <citation type="submission" date="2014-06" db="EMBL/GenBank/DDBJ databases">
        <authorList>
            <person name="Ju J."/>
            <person name="Zhang J."/>
        </authorList>
    </citation>
    <scope>NUCLEOTIDE SEQUENCE [LARGE SCALE GENOMIC DNA]</scope>
    <source>
        <strain evidence="8">DmW_048</strain>
    </source>
</reference>
<accession>A0A252BC69</accession>
<feature type="transmembrane region" description="Helical" evidence="7">
    <location>
        <begin position="6"/>
        <end position="28"/>
    </location>
</feature>
<evidence type="ECO:0000256" key="7">
    <source>
        <dbReference type="SAM" id="Phobius"/>
    </source>
</evidence>
<evidence type="ECO:0000313" key="8">
    <source>
        <dbReference type="EMBL" id="OUJ01952.1"/>
    </source>
</evidence>
<evidence type="ECO:0000313" key="9">
    <source>
        <dbReference type="Proteomes" id="UP000194999"/>
    </source>
</evidence>
<keyword evidence="5 7" id="KW-1133">Transmembrane helix</keyword>
<dbReference type="EMBL" id="JOOY01000035">
    <property type="protein sequence ID" value="OUJ01952.1"/>
    <property type="molecule type" value="Genomic_DNA"/>
</dbReference>
<name>A0A252BC69_9PROT</name>
<dbReference type="PANTHER" id="PTHR30086">
    <property type="entry name" value="ARGININE EXPORTER PROTEIN ARGO"/>
    <property type="match status" value="1"/>
</dbReference>
<evidence type="ECO:0000256" key="3">
    <source>
        <dbReference type="ARBA" id="ARBA00022475"/>
    </source>
</evidence>
<keyword evidence="4 7" id="KW-0812">Transmembrane</keyword>
<proteinExistence type="inferred from homology"/>
<feature type="transmembrane region" description="Helical" evidence="7">
    <location>
        <begin position="40"/>
        <end position="65"/>
    </location>
</feature>
<dbReference type="Pfam" id="PF01810">
    <property type="entry name" value="LysE"/>
    <property type="match status" value="1"/>
</dbReference>
<evidence type="ECO:0000256" key="4">
    <source>
        <dbReference type="ARBA" id="ARBA00022692"/>
    </source>
</evidence>
<dbReference type="InterPro" id="IPR001123">
    <property type="entry name" value="LeuE-type"/>
</dbReference>
<dbReference type="PANTHER" id="PTHR30086:SF14">
    <property type="entry name" value="HOMOSERINE_HOMOSERINE LACTONE EFFLUX PROTEIN"/>
    <property type="match status" value="1"/>
</dbReference>
<feature type="transmembrane region" description="Helical" evidence="7">
    <location>
        <begin position="161"/>
        <end position="189"/>
    </location>
</feature>
<sequence length="217" mass="23489">MTWHVWWLFSGIVLVLCAMPGPNMLLVLNRSAQEGFKRSVAAMLGCASSLLLVLCLSACGLGAALVAAPRVFGVLRVVGAFYLIYLGLKAWWGSFERRQQGGAIPQDTPQPAAGKPALSVWALWRNGFLVGLSNPKFLLFATAFFPQFITPGQPRVPQFVILITTFLALELLCYLAYAAGGVSLARLLVKPALRKAFERISGTIFLGFGAGLLKARF</sequence>
<evidence type="ECO:0000256" key="5">
    <source>
        <dbReference type="ARBA" id="ARBA00022989"/>
    </source>
</evidence>
<evidence type="ECO:0008006" key="10">
    <source>
        <dbReference type="Google" id="ProtNLM"/>
    </source>
</evidence>
<organism evidence="8 9">
    <name type="scientific">Acetobacter orientalis</name>
    <dbReference type="NCBI Taxonomy" id="146474"/>
    <lineage>
        <taxon>Bacteria</taxon>
        <taxon>Pseudomonadati</taxon>
        <taxon>Pseudomonadota</taxon>
        <taxon>Alphaproteobacteria</taxon>
        <taxon>Acetobacterales</taxon>
        <taxon>Acetobacteraceae</taxon>
        <taxon>Acetobacter</taxon>
    </lineage>
</organism>
<feature type="transmembrane region" description="Helical" evidence="7">
    <location>
        <begin position="71"/>
        <end position="88"/>
    </location>
</feature>
<keyword evidence="6 7" id="KW-0472">Membrane</keyword>
<dbReference type="GO" id="GO:0005886">
    <property type="term" value="C:plasma membrane"/>
    <property type="evidence" value="ECO:0007669"/>
    <property type="project" value="UniProtKB-SubCell"/>
</dbReference>
<comment type="caution">
    <text evidence="8">The sequence shown here is derived from an EMBL/GenBank/DDBJ whole genome shotgun (WGS) entry which is preliminary data.</text>
</comment>
<keyword evidence="3" id="KW-1003">Cell membrane</keyword>
<dbReference type="PIRSF" id="PIRSF006324">
    <property type="entry name" value="LeuE"/>
    <property type="match status" value="1"/>
</dbReference>
<gene>
    <name evidence="8" type="ORF">HK15_06835</name>
</gene>
<comment type="subcellular location">
    <subcellularLocation>
        <location evidence="1">Cell membrane</location>
        <topology evidence="1">Multi-pass membrane protein</topology>
    </subcellularLocation>
</comment>
<dbReference type="Proteomes" id="UP000194999">
    <property type="component" value="Unassembled WGS sequence"/>
</dbReference>
<dbReference type="GO" id="GO:0042970">
    <property type="term" value="F:homoserine transmembrane transporter activity"/>
    <property type="evidence" value="ECO:0007669"/>
    <property type="project" value="TreeGrafter"/>
</dbReference>
<dbReference type="RefSeq" id="WP_094755248.1">
    <property type="nucleotide sequence ID" value="NZ_CP171013.1"/>
</dbReference>
<comment type="similarity">
    <text evidence="2">Belongs to the Rht family.</text>
</comment>
<evidence type="ECO:0000256" key="2">
    <source>
        <dbReference type="ARBA" id="ARBA00007928"/>
    </source>
</evidence>